<dbReference type="RefSeq" id="WP_145225532.1">
    <property type="nucleotide sequence ID" value="NZ_CP036343.1"/>
</dbReference>
<gene>
    <name evidence="2" type="ORF">Pan161_15670</name>
</gene>
<feature type="transmembrane region" description="Helical" evidence="1">
    <location>
        <begin position="525"/>
        <end position="546"/>
    </location>
</feature>
<keyword evidence="1" id="KW-0472">Membrane</keyword>
<feature type="transmembrane region" description="Helical" evidence="1">
    <location>
        <begin position="491"/>
        <end position="513"/>
    </location>
</feature>
<dbReference type="SUPFAM" id="SSF102405">
    <property type="entry name" value="MCP/YpsA-like"/>
    <property type="match status" value="1"/>
</dbReference>
<keyword evidence="1" id="KW-0812">Transmembrane</keyword>
<dbReference type="EMBL" id="CP036343">
    <property type="protein sequence ID" value="QDT89934.1"/>
    <property type="molecule type" value="Genomic_DNA"/>
</dbReference>
<evidence type="ECO:0000256" key="1">
    <source>
        <dbReference type="SAM" id="Phobius"/>
    </source>
</evidence>
<sequence length="617" mass="69357">MKSPSIPYELRVGVTGHRHLPDPEGVTEAIDNLLNHIQFTCEHATEFPNGKCGSTRSWGDKIDLWLSRCVKVVWRSLPVSPEQISVESQTPLEWIVVSSLASGADRRVAEAVLSRPGAILEALLPFPVEEYSKDFTEPEDLQEFQSFLNSDQTRVVTLINDPQVSENQDVRNRGYLTAGKRVVNDCEILITVWDGKAARGTGGTAEVVQYALERNKIVLWIHSEQPAAAPLLITDQQSDHAQAGPLPGSWLAPIPATAKQLSLNFHQLSSYNRDAACNTSKCRQIRTELQHELLADTTKVNLSPVAFASVMEPQLSYYARADQLAIRYQSLYVTGAVGLYSLSAFAVTIAVVQVMYFPHQLWLILFEILAMLLAVLLLRISRKHAWHEKWLHDRHLAERIRISCFTSLLPSVKSSNAESTEYDRTNPLSFYSGPPNWVELAHQKILKQIHSISESDIEFPVLKQFLIHHWLQNQIDWHLKNARKKKRVLHWVHRSGLILFLTTMVMAVIHMSGIGHHVEGTPPSAWGLIAPLSTTLAIILPAWGAATHAINLLRERERVASRSEEMANALARIALQMEKVADFKELFTCVELAESVMSTENLEWCISLQFRGLELPA</sequence>
<keyword evidence="1" id="KW-1133">Transmembrane helix</keyword>
<reference evidence="2 3" key="1">
    <citation type="submission" date="2019-02" db="EMBL/GenBank/DDBJ databases">
        <title>Deep-cultivation of Planctomycetes and their phenomic and genomic characterization uncovers novel biology.</title>
        <authorList>
            <person name="Wiegand S."/>
            <person name="Jogler M."/>
            <person name="Boedeker C."/>
            <person name="Pinto D."/>
            <person name="Vollmers J."/>
            <person name="Rivas-Marin E."/>
            <person name="Kohn T."/>
            <person name="Peeters S.H."/>
            <person name="Heuer A."/>
            <person name="Rast P."/>
            <person name="Oberbeckmann S."/>
            <person name="Bunk B."/>
            <person name="Jeske O."/>
            <person name="Meyerdierks A."/>
            <person name="Storesund J.E."/>
            <person name="Kallscheuer N."/>
            <person name="Luecker S."/>
            <person name="Lage O.M."/>
            <person name="Pohl T."/>
            <person name="Merkel B.J."/>
            <person name="Hornburger P."/>
            <person name="Mueller R.-W."/>
            <person name="Bruemmer F."/>
            <person name="Labrenz M."/>
            <person name="Spormann A.M."/>
            <person name="Op den Camp H."/>
            <person name="Overmann J."/>
            <person name="Amann R."/>
            <person name="Jetten M.S.M."/>
            <person name="Mascher T."/>
            <person name="Medema M.H."/>
            <person name="Devos D.P."/>
            <person name="Kaster A.-K."/>
            <person name="Ovreas L."/>
            <person name="Rohde M."/>
            <person name="Galperin M.Y."/>
            <person name="Jogler C."/>
        </authorList>
    </citation>
    <scope>NUCLEOTIDE SEQUENCE [LARGE SCALE GENOMIC DNA]</scope>
    <source>
        <strain evidence="2 3">Pan161</strain>
    </source>
</reference>
<accession>A0A517VA96</accession>
<evidence type="ECO:0000313" key="2">
    <source>
        <dbReference type="EMBL" id="QDT89934.1"/>
    </source>
</evidence>
<protein>
    <recommendedName>
        <fullName evidence="4">SMODS and SLOG-associating 2TM effector domain-containing protein</fullName>
    </recommendedName>
</protein>
<feature type="transmembrane region" description="Helical" evidence="1">
    <location>
        <begin position="361"/>
        <end position="380"/>
    </location>
</feature>
<dbReference type="KEGG" id="gax:Pan161_15670"/>
<proteinExistence type="predicted"/>
<feature type="transmembrane region" description="Helical" evidence="1">
    <location>
        <begin position="330"/>
        <end position="355"/>
    </location>
</feature>
<dbReference type="AlphaFoldDB" id="A0A517VA96"/>
<dbReference type="Gene3D" id="3.40.50.450">
    <property type="match status" value="1"/>
</dbReference>
<organism evidence="2 3">
    <name type="scientific">Gimesia algae</name>
    <dbReference type="NCBI Taxonomy" id="2527971"/>
    <lineage>
        <taxon>Bacteria</taxon>
        <taxon>Pseudomonadati</taxon>
        <taxon>Planctomycetota</taxon>
        <taxon>Planctomycetia</taxon>
        <taxon>Planctomycetales</taxon>
        <taxon>Planctomycetaceae</taxon>
        <taxon>Gimesia</taxon>
    </lineage>
</organism>
<evidence type="ECO:0008006" key="4">
    <source>
        <dbReference type="Google" id="ProtNLM"/>
    </source>
</evidence>
<keyword evidence="3" id="KW-1185">Reference proteome</keyword>
<dbReference type="OrthoDB" id="215101at2"/>
<dbReference type="Proteomes" id="UP000316855">
    <property type="component" value="Chromosome"/>
</dbReference>
<name>A0A517VA96_9PLAN</name>
<evidence type="ECO:0000313" key="3">
    <source>
        <dbReference type="Proteomes" id="UP000316855"/>
    </source>
</evidence>